<evidence type="ECO:0000256" key="1">
    <source>
        <dbReference type="ARBA" id="ARBA00022679"/>
    </source>
</evidence>
<organism evidence="4 5">
    <name type="scientific">Streptomyces telluris</name>
    <dbReference type="NCBI Taxonomy" id="2720021"/>
    <lineage>
        <taxon>Bacteria</taxon>
        <taxon>Bacillati</taxon>
        <taxon>Actinomycetota</taxon>
        <taxon>Actinomycetes</taxon>
        <taxon>Kitasatosporales</taxon>
        <taxon>Streptomycetaceae</taxon>
        <taxon>Streptomyces</taxon>
    </lineage>
</organism>
<evidence type="ECO:0000313" key="4">
    <source>
        <dbReference type="EMBL" id="MCQ8772894.1"/>
    </source>
</evidence>
<sequence>MSGFLFVVPPFAGHVNPTVGVAAELVRRGHRVAWAGPPYAVEPLVGADATVFPCAAPGAPASVGAAVPGASEPGNPDPGTPMPGTPTPGASFPPGEQRGAAALRSLWEDCLEPLAEAMAPGVREAVREFRPDVLVADQQALAGGLVADQLGIPWATSATTSAEFTALTGTPQLRAWADEQLQSLRKRTGARGSRSDPRRSDRLVLVFTTEALAGPAWQFGPQVRLVGPSIAPRPSPDGFPWHRLDDARPTVLITLGTVSGDAGAHFLPACAAAVRDRSDVLQAVIADPSGAVRDTGDGILVLPRVPQLALLERCSAVLCHGGHNTVCEALWHGLPLVVAPIRYDQPVIASQVVRAGAGLRIRFRHANADRIGAALDTVLGEPRYRAAARSVGESFRAAGGAAAAATHLEHLAARTSVVRARAL</sequence>
<keyword evidence="5" id="KW-1185">Reference proteome</keyword>
<dbReference type="Proteomes" id="UP001142374">
    <property type="component" value="Unassembled WGS sequence"/>
</dbReference>
<dbReference type="InterPro" id="IPR002213">
    <property type="entry name" value="UDP_glucos_trans"/>
</dbReference>
<gene>
    <name evidence="4" type="ORF">NQU55_24435</name>
</gene>
<evidence type="ECO:0000313" key="5">
    <source>
        <dbReference type="Proteomes" id="UP001142374"/>
    </source>
</evidence>
<dbReference type="InterPro" id="IPR010610">
    <property type="entry name" value="EryCIII-like_C"/>
</dbReference>
<dbReference type="AlphaFoldDB" id="A0A9X2LKC9"/>
<dbReference type="GO" id="GO:0016758">
    <property type="term" value="F:hexosyltransferase activity"/>
    <property type="evidence" value="ECO:0007669"/>
    <property type="project" value="UniProtKB-ARBA"/>
</dbReference>
<protein>
    <submittedName>
        <fullName evidence="4">Glycosyltransferase</fullName>
    </submittedName>
</protein>
<dbReference type="Pfam" id="PF06722">
    <property type="entry name" value="EryCIII-like_C"/>
    <property type="match status" value="1"/>
</dbReference>
<feature type="compositionally biased region" description="Low complexity" evidence="2">
    <location>
        <begin position="64"/>
        <end position="74"/>
    </location>
</feature>
<proteinExistence type="predicted"/>
<dbReference type="GO" id="GO:0017000">
    <property type="term" value="P:antibiotic biosynthetic process"/>
    <property type="evidence" value="ECO:0007669"/>
    <property type="project" value="UniProtKB-ARBA"/>
</dbReference>
<dbReference type="PANTHER" id="PTHR48050">
    <property type="entry name" value="STEROL 3-BETA-GLUCOSYLTRANSFERASE"/>
    <property type="match status" value="1"/>
</dbReference>
<comment type="caution">
    <text evidence="4">The sequence shown here is derived from an EMBL/GenBank/DDBJ whole genome shotgun (WGS) entry which is preliminary data.</text>
</comment>
<keyword evidence="1" id="KW-0808">Transferase</keyword>
<dbReference type="RefSeq" id="WP_168096154.1">
    <property type="nucleotide sequence ID" value="NZ_JAATER010000577.1"/>
</dbReference>
<dbReference type="SUPFAM" id="SSF53756">
    <property type="entry name" value="UDP-Glycosyltransferase/glycogen phosphorylase"/>
    <property type="match status" value="1"/>
</dbReference>
<dbReference type="InterPro" id="IPR050426">
    <property type="entry name" value="Glycosyltransferase_28"/>
</dbReference>
<accession>A0A9X2LKC9</accession>
<reference evidence="4" key="1">
    <citation type="submission" date="2022-06" db="EMBL/GenBank/DDBJ databases">
        <title>WGS of actinobacteria.</title>
        <authorList>
            <person name="Thawai C."/>
        </authorList>
    </citation>
    <scope>NUCLEOTIDE SEQUENCE</scope>
    <source>
        <strain evidence="4">AA8</strain>
    </source>
</reference>
<feature type="region of interest" description="Disordered" evidence="2">
    <location>
        <begin position="64"/>
        <end position="97"/>
    </location>
</feature>
<name>A0A9X2LKC9_9ACTN</name>
<dbReference type="EMBL" id="JANIID010000025">
    <property type="protein sequence ID" value="MCQ8772894.1"/>
    <property type="molecule type" value="Genomic_DNA"/>
</dbReference>
<dbReference type="CDD" id="cd03784">
    <property type="entry name" value="GT1_Gtf-like"/>
    <property type="match status" value="1"/>
</dbReference>
<feature type="compositionally biased region" description="Pro residues" evidence="2">
    <location>
        <begin position="75"/>
        <end position="86"/>
    </location>
</feature>
<evidence type="ECO:0000259" key="3">
    <source>
        <dbReference type="Pfam" id="PF06722"/>
    </source>
</evidence>
<dbReference type="PANTHER" id="PTHR48050:SF13">
    <property type="entry name" value="STEROL 3-BETA-GLUCOSYLTRANSFERASE UGT80A2"/>
    <property type="match status" value="1"/>
</dbReference>
<dbReference type="Gene3D" id="3.40.50.2000">
    <property type="entry name" value="Glycogen Phosphorylase B"/>
    <property type="match status" value="2"/>
</dbReference>
<dbReference type="GO" id="GO:0008194">
    <property type="term" value="F:UDP-glycosyltransferase activity"/>
    <property type="evidence" value="ECO:0007669"/>
    <property type="project" value="InterPro"/>
</dbReference>
<feature type="domain" description="Erythromycin biosynthesis protein CIII-like C-terminal" evidence="3">
    <location>
        <begin position="286"/>
        <end position="397"/>
    </location>
</feature>
<evidence type="ECO:0000256" key="2">
    <source>
        <dbReference type="SAM" id="MobiDB-lite"/>
    </source>
</evidence>